<evidence type="ECO:0000313" key="4">
    <source>
        <dbReference type="EMBL" id="SIS53773.1"/>
    </source>
</evidence>
<dbReference type="InterPro" id="IPR016164">
    <property type="entry name" value="FAD-linked_Oxase-like_C"/>
</dbReference>
<evidence type="ECO:0000259" key="3">
    <source>
        <dbReference type="PROSITE" id="PS51387"/>
    </source>
</evidence>
<dbReference type="RefSeq" id="WP_076444256.1">
    <property type="nucleotide sequence ID" value="NZ_FTOQ01000001.1"/>
</dbReference>
<dbReference type="Pfam" id="PF01565">
    <property type="entry name" value="FAD_binding_4"/>
    <property type="match status" value="1"/>
</dbReference>
<feature type="domain" description="FAD-binding PCMH-type" evidence="3">
    <location>
        <begin position="1"/>
        <end position="171"/>
    </location>
</feature>
<gene>
    <name evidence="4" type="ORF">SAMN05421759_101285</name>
</gene>
<dbReference type="SUPFAM" id="SSF56176">
    <property type="entry name" value="FAD-binding/transporter-associated domain-like"/>
    <property type="match status" value="1"/>
</dbReference>
<keyword evidence="1" id="KW-0285">Flavoprotein</keyword>
<dbReference type="STRING" id="633194.SAMN05421759_101285"/>
<dbReference type="InterPro" id="IPR036318">
    <property type="entry name" value="FAD-bd_PCMH-like_sf"/>
</dbReference>
<keyword evidence="5" id="KW-1185">Reference proteome</keyword>
<evidence type="ECO:0000256" key="2">
    <source>
        <dbReference type="ARBA" id="ARBA00022827"/>
    </source>
</evidence>
<evidence type="ECO:0000313" key="5">
    <source>
        <dbReference type="Proteomes" id="UP000186684"/>
    </source>
</evidence>
<dbReference type="InterPro" id="IPR016166">
    <property type="entry name" value="FAD-bd_PCMH"/>
</dbReference>
<dbReference type="PROSITE" id="PS51387">
    <property type="entry name" value="FAD_PCMH"/>
    <property type="match status" value="1"/>
</dbReference>
<dbReference type="AlphaFoldDB" id="A0A1N7JWR3"/>
<dbReference type="GO" id="GO:0003824">
    <property type="term" value="F:catalytic activity"/>
    <property type="evidence" value="ECO:0007669"/>
    <property type="project" value="InterPro"/>
</dbReference>
<sequence length="374" mass="39317">MTPKTEDELSEIIKAARDPLQIRGGGTRGGAGTGALLETGGLSGISLYEPGALTLVAGAGTPLAEIDTALARENQRLAFEPLDHRTLLGSSGEPTLGGVAATNASGPRRIQVGAARDFMLGVRFVDGAGNIVKNGGRVMKNVTGYDLVKLMAGSWGQLGVMTEVSLKVLPVPEMIATLLINGLNETRAVAAMSRALGSPFEITGAAHAPRGVDGHPVTMLRIEGFETQITYRAGELKKLLAEFGDIAVETDQDRVAAGWAWVRDVALMKDKPGDVWRFSVKPSDGPKLAAALGAEDILLDWGGGLVWARMPEGTDARTKMGDIAGHGTLVRMSDGSRGRIPRLHPEPAPVAKLTDGLRARFDPRGLFNLAPVPA</sequence>
<evidence type="ECO:0000256" key="1">
    <source>
        <dbReference type="ARBA" id="ARBA00022630"/>
    </source>
</evidence>
<dbReference type="Gene3D" id="3.30.465.10">
    <property type="match status" value="1"/>
</dbReference>
<dbReference type="InterPro" id="IPR016169">
    <property type="entry name" value="FAD-bd_PCMH_sub2"/>
</dbReference>
<organism evidence="4 5">
    <name type="scientific">Roseivivax lentus</name>
    <dbReference type="NCBI Taxonomy" id="633194"/>
    <lineage>
        <taxon>Bacteria</taxon>
        <taxon>Pseudomonadati</taxon>
        <taxon>Pseudomonadota</taxon>
        <taxon>Alphaproteobacteria</taxon>
        <taxon>Rhodobacterales</taxon>
        <taxon>Roseobacteraceae</taxon>
        <taxon>Roseivivax</taxon>
    </lineage>
</organism>
<proteinExistence type="predicted"/>
<dbReference type="PANTHER" id="PTHR11748">
    <property type="entry name" value="D-LACTATE DEHYDROGENASE"/>
    <property type="match status" value="1"/>
</dbReference>
<dbReference type="InterPro" id="IPR006094">
    <property type="entry name" value="Oxid_FAD_bind_N"/>
</dbReference>
<dbReference type="EMBL" id="FTOQ01000001">
    <property type="protein sequence ID" value="SIS53773.1"/>
    <property type="molecule type" value="Genomic_DNA"/>
</dbReference>
<accession>A0A1N7JWR3</accession>
<dbReference type="OrthoDB" id="9811557at2"/>
<dbReference type="PANTHER" id="PTHR11748:SF103">
    <property type="entry name" value="GLYCOLATE OXIDASE SUBUNIT GLCE"/>
    <property type="match status" value="1"/>
</dbReference>
<dbReference type="Proteomes" id="UP000186684">
    <property type="component" value="Unassembled WGS sequence"/>
</dbReference>
<reference evidence="5" key="1">
    <citation type="submission" date="2017-01" db="EMBL/GenBank/DDBJ databases">
        <authorList>
            <person name="Varghese N."/>
            <person name="Submissions S."/>
        </authorList>
    </citation>
    <scope>NUCLEOTIDE SEQUENCE [LARGE SCALE GENOMIC DNA]</scope>
    <source>
        <strain evidence="5">DSM 29430</strain>
    </source>
</reference>
<name>A0A1N7JWR3_9RHOB</name>
<protein>
    <submittedName>
        <fullName evidence="4">Glycolate oxidase FAD binding subunit</fullName>
    </submittedName>
</protein>
<keyword evidence="2" id="KW-0274">FAD</keyword>
<dbReference type="SUPFAM" id="SSF55103">
    <property type="entry name" value="FAD-linked oxidases, C-terminal domain"/>
    <property type="match status" value="1"/>
</dbReference>
<dbReference type="GO" id="GO:0071949">
    <property type="term" value="F:FAD binding"/>
    <property type="evidence" value="ECO:0007669"/>
    <property type="project" value="InterPro"/>
</dbReference>